<dbReference type="InterPro" id="IPR033847">
    <property type="entry name" value="Citrt_syn/SCS-alpha_CS"/>
</dbReference>
<dbReference type="InterPro" id="IPR036291">
    <property type="entry name" value="NAD(P)-bd_dom_sf"/>
</dbReference>
<dbReference type="InterPro" id="IPR005811">
    <property type="entry name" value="SUCC_ACL_C"/>
</dbReference>
<name>A0AAV8AJP1_9EUKA</name>
<dbReference type="PANTHER" id="PTHR11117:SF2">
    <property type="entry name" value="SUCCINATE--COA LIGASE [ADP_GDP-FORMING] SUBUNIT ALPHA, MITOCHONDRIAL"/>
    <property type="match status" value="1"/>
</dbReference>
<dbReference type="NCBIfam" id="NF004230">
    <property type="entry name" value="PRK05678.1"/>
    <property type="match status" value="1"/>
</dbReference>
<dbReference type="PROSITE" id="PS01216">
    <property type="entry name" value="SUCCINYL_COA_LIG_1"/>
    <property type="match status" value="1"/>
</dbReference>
<dbReference type="AlphaFoldDB" id="A0AAV8AJP1"/>
<dbReference type="Gene3D" id="3.40.50.720">
    <property type="entry name" value="NAD(P)-binding Rossmann-like Domain"/>
    <property type="match status" value="1"/>
</dbReference>
<gene>
    <name evidence="10" type="ORF">M0812_04223</name>
</gene>
<dbReference type="NCBIfam" id="TIGR01019">
    <property type="entry name" value="sucCoAalpha"/>
    <property type="match status" value="1"/>
</dbReference>
<feature type="active site" description="Tele-phosphohistidine intermediate" evidence="6 7">
    <location>
        <position position="279"/>
    </location>
</feature>
<evidence type="ECO:0000256" key="6">
    <source>
        <dbReference type="HAMAP-Rule" id="MF_03222"/>
    </source>
</evidence>
<dbReference type="GO" id="GO:0009361">
    <property type="term" value="C:succinate-CoA ligase complex (ADP-forming)"/>
    <property type="evidence" value="ECO:0007669"/>
    <property type="project" value="TreeGrafter"/>
</dbReference>
<dbReference type="InterPro" id="IPR005810">
    <property type="entry name" value="CoA_lig_alpha"/>
</dbReference>
<dbReference type="PROSITE" id="PS00399">
    <property type="entry name" value="SUCCINYL_COA_LIG_2"/>
    <property type="match status" value="1"/>
</dbReference>
<dbReference type="PANTHER" id="PTHR11117">
    <property type="entry name" value="SUCCINYL-COA LIGASE SUBUNIT ALPHA"/>
    <property type="match status" value="1"/>
</dbReference>
<protein>
    <recommendedName>
        <fullName evidence="6">Succinate--CoA ligase [ADP-forming] subunit alpha, mitochondrial</fullName>
        <ecNumber evidence="6">6.2.1.5</ecNumber>
    </recommendedName>
    <alternativeName>
        <fullName evidence="6">Succinyl-CoA synthetase subunit alpha</fullName>
        <shortName evidence="6">SCS-alpha</shortName>
    </alternativeName>
</protein>
<dbReference type="GO" id="GO:0006099">
    <property type="term" value="P:tricarboxylic acid cycle"/>
    <property type="evidence" value="ECO:0007669"/>
    <property type="project" value="UniProtKB-UniRule"/>
</dbReference>
<dbReference type="EC" id="6.2.1.5" evidence="6"/>
<dbReference type="SUPFAM" id="SSF51735">
    <property type="entry name" value="NAD(P)-binding Rossmann-fold domains"/>
    <property type="match status" value="1"/>
</dbReference>
<dbReference type="Proteomes" id="UP001146793">
    <property type="component" value="Unassembled WGS sequence"/>
</dbReference>
<evidence type="ECO:0000313" key="11">
    <source>
        <dbReference type="Proteomes" id="UP001146793"/>
    </source>
</evidence>
<dbReference type="Pfam" id="PF02629">
    <property type="entry name" value="CoA_binding"/>
    <property type="match status" value="1"/>
</dbReference>
<dbReference type="GO" id="GO:0000166">
    <property type="term" value="F:nucleotide binding"/>
    <property type="evidence" value="ECO:0007669"/>
    <property type="project" value="UniProtKB-KW"/>
</dbReference>
<comment type="pathway">
    <text evidence="1 6">Carbohydrate metabolism; tricarboxylic acid cycle; succinate from succinyl-CoA (ligase route): step 1/1.</text>
</comment>
<dbReference type="SUPFAM" id="SSF52210">
    <property type="entry name" value="Succinyl-CoA synthetase domains"/>
    <property type="match status" value="1"/>
</dbReference>
<dbReference type="Gene3D" id="3.40.50.261">
    <property type="entry name" value="Succinyl-CoA synthetase domains"/>
    <property type="match status" value="1"/>
</dbReference>
<comment type="function">
    <text evidence="6">Succinyl-CoA synthetase functions in the citric acid cycle (TCA), coupling the hydrolysis of succinyl-CoA to the synthesis of ATP and thus represents the only step of substrate-level phosphorylation in the TCA. The alpha subunit of the enzyme binds the substrates coenzyme A and phosphate, while succinate binding and nucleotide specificity is provided by the beta subunit.</text>
</comment>
<reference evidence="10" key="1">
    <citation type="submission" date="2022-08" db="EMBL/GenBank/DDBJ databases">
        <title>Novel sulphate-reducing endosymbionts in the free-living metamonad Anaeramoeba.</title>
        <authorList>
            <person name="Jerlstrom-Hultqvist J."/>
            <person name="Cepicka I."/>
            <person name="Gallot-Lavallee L."/>
            <person name="Salas-Leiva D."/>
            <person name="Curtis B.A."/>
            <person name="Zahonova K."/>
            <person name="Pipaliya S."/>
            <person name="Dacks J."/>
            <person name="Roger A.J."/>
        </authorList>
    </citation>
    <scope>NUCLEOTIDE SEQUENCE</scope>
    <source>
        <strain evidence="10">Busselton2</strain>
    </source>
</reference>
<evidence type="ECO:0000256" key="1">
    <source>
        <dbReference type="ARBA" id="ARBA00005064"/>
    </source>
</evidence>
<evidence type="ECO:0000256" key="2">
    <source>
        <dbReference type="ARBA" id="ARBA00022532"/>
    </source>
</evidence>
<evidence type="ECO:0000256" key="7">
    <source>
        <dbReference type="PIRSR" id="PIRSR001553-1"/>
    </source>
</evidence>
<dbReference type="Pfam" id="PF00549">
    <property type="entry name" value="Ligase_CoA"/>
    <property type="match status" value="1"/>
</dbReference>
<dbReference type="FunFam" id="3.40.50.720:FF:000002">
    <property type="entry name" value="Succinate--CoA ligase [ADP-forming] subunit alpha"/>
    <property type="match status" value="1"/>
</dbReference>
<proteinExistence type="inferred from homology"/>
<feature type="binding site" evidence="6">
    <location>
        <position position="71"/>
    </location>
    <ligand>
        <name>CoA</name>
        <dbReference type="ChEBI" id="CHEBI:57287"/>
    </ligand>
</feature>
<organism evidence="10 11">
    <name type="scientific">Anaeramoeba flamelloides</name>
    <dbReference type="NCBI Taxonomy" id="1746091"/>
    <lineage>
        <taxon>Eukaryota</taxon>
        <taxon>Metamonada</taxon>
        <taxon>Anaeramoebidae</taxon>
        <taxon>Anaeramoeba</taxon>
    </lineage>
</organism>
<dbReference type="GO" id="GO:0004776">
    <property type="term" value="F:succinate-CoA ligase (GDP-forming) activity"/>
    <property type="evidence" value="ECO:0007669"/>
    <property type="project" value="TreeGrafter"/>
</dbReference>
<comment type="subunit">
    <text evidence="5">Heterodimer of an alpha and a beta subunit. Different beta subunits determine nucleotide specificity. Together with the ATP-specific beta subunit SUCLA2, forms an ADP-forming succinyl-CoA synthetase (A-SCS). Together with the GTP-specific beta subunit SUCLG2 forms a GDP-forming succinyl-CoA synthetase (G-SCS).</text>
</comment>
<comment type="catalytic activity">
    <reaction evidence="6">
        <text>succinate + ATP + CoA = succinyl-CoA + ADP + phosphate</text>
        <dbReference type="Rhea" id="RHEA:17661"/>
        <dbReference type="ChEBI" id="CHEBI:30031"/>
        <dbReference type="ChEBI" id="CHEBI:30616"/>
        <dbReference type="ChEBI" id="CHEBI:43474"/>
        <dbReference type="ChEBI" id="CHEBI:57287"/>
        <dbReference type="ChEBI" id="CHEBI:57292"/>
        <dbReference type="ChEBI" id="CHEBI:456216"/>
        <dbReference type="EC" id="6.2.1.5"/>
    </reaction>
</comment>
<dbReference type="GO" id="GO:0005739">
    <property type="term" value="C:mitochondrion"/>
    <property type="evidence" value="ECO:0007669"/>
    <property type="project" value="UniProtKB-SubCell"/>
</dbReference>
<comment type="caution">
    <text evidence="10">The sequence shown here is derived from an EMBL/GenBank/DDBJ whole genome shotgun (WGS) entry which is preliminary data.</text>
</comment>
<evidence type="ECO:0000313" key="10">
    <source>
        <dbReference type="EMBL" id="KAJ3452454.1"/>
    </source>
</evidence>
<accession>A0AAV8AJP1</accession>
<dbReference type="HAMAP" id="MF_01988">
    <property type="entry name" value="Succ_CoA_alpha"/>
    <property type="match status" value="1"/>
</dbReference>
<evidence type="ECO:0000256" key="4">
    <source>
        <dbReference type="ARBA" id="ARBA00022741"/>
    </source>
</evidence>
<dbReference type="EMBL" id="JANTQA010000008">
    <property type="protein sequence ID" value="KAJ3452454.1"/>
    <property type="molecule type" value="Genomic_DNA"/>
</dbReference>
<dbReference type="SMART" id="SM00881">
    <property type="entry name" value="CoA_binding"/>
    <property type="match status" value="1"/>
</dbReference>
<dbReference type="FunFam" id="3.40.50.261:FF:000005">
    <property type="entry name" value="Succinate--CoA ligase [ADP-forming] subunit alpha, mitochondrial"/>
    <property type="match status" value="1"/>
</dbReference>
<dbReference type="InterPro" id="IPR016102">
    <property type="entry name" value="Succinyl-CoA_synth-like"/>
</dbReference>
<dbReference type="PRINTS" id="PR01798">
    <property type="entry name" value="SCOASYNTHASE"/>
</dbReference>
<feature type="domain" description="CoA-binding" evidence="9">
    <location>
        <begin position="32"/>
        <end position="128"/>
    </location>
</feature>
<evidence type="ECO:0000256" key="5">
    <source>
        <dbReference type="ARBA" id="ARBA00061754"/>
    </source>
</evidence>
<keyword evidence="2 6" id="KW-0816">Tricarboxylic acid cycle</keyword>
<dbReference type="InterPro" id="IPR017440">
    <property type="entry name" value="Cit_synth/succinyl-CoA_lig_AS"/>
</dbReference>
<evidence type="ECO:0000256" key="8">
    <source>
        <dbReference type="RuleBase" id="RU000677"/>
    </source>
</evidence>
<feature type="binding site" evidence="6">
    <location>
        <begin position="45"/>
        <end position="48"/>
    </location>
    <ligand>
        <name>CoA</name>
        <dbReference type="ChEBI" id="CHEBI:57287"/>
    </ligand>
</feature>
<comment type="similarity">
    <text evidence="6 8">Belongs to the succinate/malate CoA ligase alpha subunit family.</text>
</comment>
<feature type="binding site" evidence="6">
    <location>
        <begin position="124"/>
        <end position="126"/>
    </location>
    <ligand>
        <name>CoA</name>
        <dbReference type="ChEBI" id="CHEBI:57287"/>
    </ligand>
</feature>
<evidence type="ECO:0000256" key="3">
    <source>
        <dbReference type="ARBA" id="ARBA00022598"/>
    </source>
</evidence>
<dbReference type="InterPro" id="IPR003781">
    <property type="entry name" value="CoA-bd"/>
</dbReference>
<keyword evidence="6" id="KW-0496">Mitochondrion</keyword>
<dbReference type="PIRSF" id="PIRSF001553">
    <property type="entry name" value="SucCS_alpha"/>
    <property type="match status" value="1"/>
</dbReference>
<keyword evidence="4 6" id="KW-0547">Nucleotide-binding</keyword>
<feature type="binding site" evidence="6">
    <location>
        <position position="187"/>
    </location>
    <ligand>
        <name>substrate</name>
        <note>ligand shared with subunit beta</note>
    </ligand>
</feature>
<evidence type="ECO:0000259" key="9">
    <source>
        <dbReference type="SMART" id="SM00881"/>
    </source>
</evidence>
<comment type="subcellular location">
    <subcellularLocation>
        <location evidence="6">Mitochondrion</location>
    </subcellularLocation>
</comment>
<dbReference type="GO" id="GO:0004775">
    <property type="term" value="F:succinate-CoA ligase (ADP-forming) activity"/>
    <property type="evidence" value="ECO:0007669"/>
    <property type="project" value="UniProtKB-UniRule"/>
</dbReference>
<keyword evidence="3 6" id="KW-0436">Ligase</keyword>
<sequence>MLNLFSFTKKLSFSNVLTPVLSHFTSSNRSLFINKNTKVICQGITGKHGTFHSKMAMEYGTKMVGGVNPRKGGTTHLGLPVFKNCHEAIKATNCDASVIYVPPPYAGASILEAIDAKIPLIVCITEGIPSLDMVRVKRRLKESKSRLVGPNCPGVIKPGECKIGIMPGHIYQPGRIGIVSRSGTLTYEATYQTSMLGLGQSLCVGIGGDPYNGTNFVDVLKQFLEDDETEGIVMIGEIGGSDEEDGAEFLKKYNVGKSMKPVVGFIAGTSAPPGKRMGHAGAIVAGGKGKASDKISALKEAGARVAKFPHEIGKVMYGFLKDLGRL</sequence>